<dbReference type="AlphaFoldDB" id="A0A5J4UST1"/>
<feature type="non-terminal residue" evidence="1">
    <location>
        <position position="1"/>
    </location>
</feature>
<accession>A0A5J4UST1</accession>
<dbReference type="Proteomes" id="UP000324800">
    <property type="component" value="Unassembled WGS sequence"/>
</dbReference>
<gene>
    <name evidence="1" type="ORF">EZS28_030984</name>
</gene>
<dbReference type="EMBL" id="SNRW01012709">
    <property type="protein sequence ID" value="KAA6373487.1"/>
    <property type="molecule type" value="Genomic_DNA"/>
</dbReference>
<name>A0A5J4UST1_9EUKA</name>
<reference evidence="1 2" key="1">
    <citation type="submission" date="2019-03" db="EMBL/GenBank/DDBJ databases">
        <title>Single cell metagenomics reveals metabolic interactions within the superorganism composed of flagellate Streblomastix strix and complex community of Bacteroidetes bacteria on its surface.</title>
        <authorList>
            <person name="Treitli S.C."/>
            <person name="Kolisko M."/>
            <person name="Husnik F."/>
            <person name="Keeling P."/>
            <person name="Hampl V."/>
        </authorList>
    </citation>
    <scope>NUCLEOTIDE SEQUENCE [LARGE SCALE GENOMIC DNA]</scope>
    <source>
        <strain evidence="1">ST1C</strain>
    </source>
</reference>
<evidence type="ECO:0000313" key="2">
    <source>
        <dbReference type="Proteomes" id="UP000324800"/>
    </source>
</evidence>
<comment type="caution">
    <text evidence="1">The sequence shown here is derived from an EMBL/GenBank/DDBJ whole genome shotgun (WGS) entry which is preliminary data.</text>
</comment>
<evidence type="ECO:0000313" key="1">
    <source>
        <dbReference type="EMBL" id="KAA6373487.1"/>
    </source>
</evidence>
<proteinExistence type="predicted"/>
<protein>
    <submittedName>
        <fullName evidence="1">Uncharacterized protein</fullName>
    </submittedName>
</protein>
<sequence length="164" mass="19375">DKEIEGQHIIWRRHRSRIGEFEKFWMKQGKSLEDLMSVKVPEVVISNFLAQQNRSKSIDSIIHACKTDIEMLFRIQVFQEKEINGFALKQMMKKPQYATRKKRKEESIFKLDIILKYFLNKFVHIEQLGEHEHIGCVISSIMVFATLYLTEINRAEATRNEDGS</sequence>
<organism evidence="1 2">
    <name type="scientific">Streblomastix strix</name>
    <dbReference type="NCBI Taxonomy" id="222440"/>
    <lineage>
        <taxon>Eukaryota</taxon>
        <taxon>Metamonada</taxon>
        <taxon>Preaxostyla</taxon>
        <taxon>Oxymonadida</taxon>
        <taxon>Streblomastigidae</taxon>
        <taxon>Streblomastix</taxon>
    </lineage>
</organism>